<keyword evidence="3" id="KW-1185">Reference proteome</keyword>
<evidence type="ECO:0000313" key="3">
    <source>
        <dbReference type="Proteomes" id="UP000232149"/>
    </source>
</evidence>
<accession>A0A2M9YIB7</accession>
<evidence type="ECO:0000313" key="1">
    <source>
        <dbReference type="EMBL" id="PJZ51285.1"/>
    </source>
</evidence>
<name>A0A2M9YIB7_9LEPT</name>
<evidence type="ECO:0000313" key="2">
    <source>
        <dbReference type="EMBL" id="PJZ60209.1"/>
    </source>
</evidence>
<gene>
    <name evidence="2" type="ORF">CH376_19595</name>
    <name evidence="1" type="ORF">CH380_20845</name>
</gene>
<dbReference type="Proteomes" id="UP000232149">
    <property type="component" value="Unassembled WGS sequence"/>
</dbReference>
<sequence>MYYKNRMFLEERFLPRGDDSKFTPILSVYWRVAAKLAIYRNFRNCTRIFFEGIPTFYLGAMSI</sequence>
<evidence type="ECO:0000313" key="4">
    <source>
        <dbReference type="Proteomes" id="UP000232188"/>
    </source>
</evidence>
<dbReference type="Proteomes" id="UP000232188">
    <property type="component" value="Unassembled WGS sequence"/>
</dbReference>
<proteinExistence type="predicted"/>
<protein>
    <submittedName>
        <fullName evidence="1">Uncharacterized protein</fullName>
    </submittedName>
</protein>
<dbReference type="AlphaFoldDB" id="A0A2M9YIB7"/>
<dbReference type="EMBL" id="NPDU01000072">
    <property type="protein sequence ID" value="PJZ60209.1"/>
    <property type="molecule type" value="Genomic_DNA"/>
</dbReference>
<reference evidence="3 4" key="1">
    <citation type="submission" date="2017-07" db="EMBL/GenBank/DDBJ databases">
        <title>Leptospira spp. isolated from tropical soils.</title>
        <authorList>
            <person name="Thibeaux R."/>
            <person name="Iraola G."/>
            <person name="Ferres I."/>
            <person name="Bierque E."/>
            <person name="Girault D."/>
            <person name="Soupe-Gilbert M.-E."/>
            <person name="Picardeau M."/>
            <person name="Goarant C."/>
        </authorList>
    </citation>
    <scope>NUCLEOTIDE SEQUENCE [LARGE SCALE GENOMIC DNA]</scope>
    <source>
        <strain evidence="1 4">FH2-B-C1</strain>
        <strain evidence="2 3">FH2-B-D1</strain>
    </source>
</reference>
<dbReference type="EMBL" id="NPDV01000029">
    <property type="protein sequence ID" value="PJZ51285.1"/>
    <property type="molecule type" value="Genomic_DNA"/>
</dbReference>
<organism evidence="1 4">
    <name type="scientific">Leptospira adleri</name>
    <dbReference type="NCBI Taxonomy" id="2023186"/>
    <lineage>
        <taxon>Bacteria</taxon>
        <taxon>Pseudomonadati</taxon>
        <taxon>Spirochaetota</taxon>
        <taxon>Spirochaetia</taxon>
        <taxon>Leptospirales</taxon>
        <taxon>Leptospiraceae</taxon>
        <taxon>Leptospira</taxon>
    </lineage>
</organism>
<comment type="caution">
    <text evidence="1">The sequence shown here is derived from an EMBL/GenBank/DDBJ whole genome shotgun (WGS) entry which is preliminary data.</text>
</comment>